<evidence type="ECO:0000313" key="1">
    <source>
        <dbReference type="EMBL" id="PAJ71066.1"/>
    </source>
</evidence>
<name>A0A269PG24_9CORY</name>
<evidence type="ECO:0000313" key="2">
    <source>
        <dbReference type="Proteomes" id="UP000215771"/>
    </source>
</evidence>
<protein>
    <submittedName>
        <fullName evidence="1">Uncharacterized protein</fullName>
    </submittedName>
</protein>
<reference evidence="1 2" key="1">
    <citation type="submission" date="2017-08" db="EMBL/GenBank/DDBJ databases">
        <authorList>
            <person name="de Groot N.N."/>
        </authorList>
    </citation>
    <scope>NUCLEOTIDE SEQUENCE [LARGE SCALE GENOMIC DNA]</scope>
    <source>
        <strain evidence="1 2">NBT06-6</strain>
    </source>
</reference>
<dbReference type="AlphaFoldDB" id="A0A269PG24"/>
<gene>
    <name evidence="1" type="ORF">CIG21_02550</name>
</gene>
<dbReference type="EMBL" id="NQMQ01000002">
    <property type="protein sequence ID" value="PAJ71066.1"/>
    <property type="molecule type" value="Genomic_DNA"/>
</dbReference>
<organism evidence="1 2">
    <name type="scientific">Corynebacterium hadale</name>
    <dbReference type="NCBI Taxonomy" id="2026255"/>
    <lineage>
        <taxon>Bacteria</taxon>
        <taxon>Bacillati</taxon>
        <taxon>Actinomycetota</taxon>
        <taxon>Actinomycetes</taxon>
        <taxon>Mycobacteriales</taxon>
        <taxon>Corynebacteriaceae</taxon>
        <taxon>Corynebacterium</taxon>
    </lineage>
</organism>
<proteinExistence type="predicted"/>
<comment type="caution">
    <text evidence="1">The sequence shown here is derived from an EMBL/GenBank/DDBJ whole genome shotgun (WGS) entry which is preliminary data.</text>
</comment>
<dbReference type="Proteomes" id="UP000215771">
    <property type="component" value="Unassembled WGS sequence"/>
</dbReference>
<sequence length="95" mass="10966">MFVATERYVASRFQKLLILIRFPQLSRVGDHTAVTKFIHTGTLHYKVPQDNVAMSYPTKFADQISADIKLGHPSLKVTRDFKRWDICSSIATRRQ</sequence>
<accession>A0A269PG24</accession>